<dbReference type="EMBL" id="QQNB01000002">
    <property type="protein sequence ID" value="RDE05426.1"/>
    <property type="molecule type" value="Genomic_DNA"/>
</dbReference>
<dbReference type="OrthoDB" id="7596835at2"/>
<dbReference type="RefSeq" id="WP_114687496.1">
    <property type="nucleotide sequence ID" value="NZ_QQNB01000002.1"/>
</dbReference>
<protein>
    <submittedName>
        <fullName evidence="1">Uncharacterized protein</fullName>
    </submittedName>
</protein>
<organism evidence="1 2">
    <name type="scientific">Sphingomonas aracearum</name>
    <dbReference type="NCBI Taxonomy" id="2283317"/>
    <lineage>
        <taxon>Bacteria</taxon>
        <taxon>Pseudomonadati</taxon>
        <taxon>Pseudomonadota</taxon>
        <taxon>Alphaproteobacteria</taxon>
        <taxon>Sphingomonadales</taxon>
        <taxon>Sphingomonadaceae</taxon>
        <taxon>Sphingomonas</taxon>
    </lineage>
</organism>
<evidence type="ECO:0000313" key="2">
    <source>
        <dbReference type="Proteomes" id="UP000253918"/>
    </source>
</evidence>
<reference evidence="1 2" key="1">
    <citation type="submission" date="2018-07" db="EMBL/GenBank/DDBJ databases">
        <title>a novel species of Sphingomonas isolated from the rhizosphere soil of Araceae plant.</title>
        <authorList>
            <person name="Zhiyong W."/>
            <person name="Qinglan Z."/>
            <person name="Zhiwei F."/>
            <person name="Ding X."/>
            <person name="Gejiao W."/>
            <person name="Shixue Z."/>
        </authorList>
    </citation>
    <scope>NUCLEOTIDE SEQUENCE [LARGE SCALE GENOMIC DNA]</scope>
    <source>
        <strain evidence="1 2">WZY 27</strain>
    </source>
</reference>
<dbReference type="Proteomes" id="UP000253918">
    <property type="component" value="Unassembled WGS sequence"/>
</dbReference>
<comment type="caution">
    <text evidence="1">The sequence shown here is derived from an EMBL/GenBank/DDBJ whole genome shotgun (WGS) entry which is preliminary data.</text>
</comment>
<accession>A0A369VSP7</accession>
<name>A0A369VSP7_9SPHN</name>
<proteinExistence type="predicted"/>
<dbReference type="AlphaFoldDB" id="A0A369VSP7"/>
<evidence type="ECO:0000313" key="1">
    <source>
        <dbReference type="EMBL" id="RDE05426.1"/>
    </source>
</evidence>
<keyword evidence="2" id="KW-1185">Reference proteome</keyword>
<gene>
    <name evidence="1" type="ORF">DVW87_09240</name>
</gene>
<sequence>MSERKLPSIPPSDSIISSLEIGGVLGFAIPLESGQFKVVMFSLTGGLKATGRALELSPAGRKDDGKGLRAYTL</sequence>